<feature type="transmembrane region" description="Helical" evidence="8">
    <location>
        <begin position="12"/>
        <end position="31"/>
    </location>
</feature>
<feature type="transmembrane region" description="Helical" evidence="8">
    <location>
        <begin position="307"/>
        <end position="330"/>
    </location>
</feature>
<evidence type="ECO:0000313" key="10">
    <source>
        <dbReference type="EMBL" id="KYL31878.1"/>
    </source>
</evidence>
<accession>A0ABR5VNZ0</accession>
<feature type="transmembrane region" description="Helical" evidence="8">
    <location>
        <begin position="103"/>
        <end position="124"/>
    </location>
</feature>
<evidence type="ECO:0000259" key="9">
    <source>
        <dbReference type="PROSITE" id="PS50850"/>
    </source>
</evidence>
<feature type="domain" description="Major facilitator superfamily (MFS) profile" evidence="9">
    <location>
        <begin position="12"/>
        <end position="390"/>
    </location>
</feature>
<keyword evidence="4" id="KW-1003">Cell membrane</keyword>
<evidence type="ECO:0000313" key="11">
    <source>
        <dbReference type="Proteomes" id="UP000075621"/>
    </source>
</evidence>
<feature type="transmembrane region" description="Helical" evidence="8">
    <location>
        <begin position="136"/>
        <end position="160"/>
    </location>
</feature>
<comment type="subcellular location">
    <subcellularLocation>
        <location evidence="8">Cell inner membrane</location>
        <topology evidence="8">Multi-pass membrane protein</topology>
    </subcellularLocation>
    <subcellularLocation>
        <location evidence="1">Cell membrane</location>
        <topology evidence="1">Multi-pass membrane protein</topology>
    </subcellularLocation>
</comment>
<dbReference type="InterPro" id="IPR005829">
    <property type="entry name" value="Sugar_transporter_CS"/>
</dbReference>
<proteinExistence type="inferred from homology"/>
<keyword evidence="5 8" id="KW-0812">Transmembrane</keyword>
<evidence type="ECO:0000256" key="1">
    <source>
        <dbReference type="ARBA" id="ARBA00004651"/>
    </source>
</evidence>
<feature type="transmembrane region" description="Helical" evidence="8">
    <location>
        <begin position="342"/>
        <end position="362"/>
    </location>
</feature>
<comment type="caution">
    <text evidence="10">The sequence shown here is derived from an EMBL/GenBank/DDBJ whole genome shotgun (WGS) entry which is preliminary data.</text>
</comment>
<feature type="transmembrane region" description="Helical" evidence="8">
    <location>
        <begin position="77"/>
        <end position="97"/>
    </location>
</feature>
<dbReference type="InterPro" id="IPR004812">
    <property type="entry name" value="Efflux_drug-R_Bcr/CmlA"/>
</dbReference>
<evidence type="ECO:0000256" key="8">
    <source>
        <dbReference type="RuleBase" id="RU365088"/>
    </source>
</evidence>
<feature type="transmembrane region" description="Helical" evidence="8">
    <location>
        <begin position="51"/>
        <end position="70"/>
    </location>
</feature>
<dbReference type="SUPFAM" id="SSF103473">
    <property type="entry name" value="MFS general substrate transporter"/>
    <property type="match status" value="1"/>
</dbReference>
<comment type="similarity">
    <text evidence="2 8">Belongs to the major facilitator superfamily. Bcr/CmlA family.</text>
</comment>
<dbReference type="Gene3D" id="1.20.1720.10">
    <property type="entry name" value="Multidrug resistance protein D"/>
    <property type="match status" value="1"/>
</dbReference>
<feature type="transmembrane region" description="Helical" evidence="8">
    <location>
        <begin position="368"/>
        <end position="384"/>
    </location>
</feature>
<keyword evidence="8" id="KW-0997">Cell inner membrane</keyword>
<dbReference type="PANTHER" id="PTHR23502:SF70">
    <property type="entry name" value="BCR_CFLA FAMILY EFFLUX TRANSPORTER"/>
    <property type="match status" value="1"/>
</dbReference>
<keyword evidence="3 8" id="KW-0813">Transport</keyword>
<gene>
    <name evidence="10" type="ORF">A2I98_02500</name>
</gene>
<dbReference type="PROSITE" id="PS50850">
    <property type="entry name" value="MFS"/>
    <property type="match status" value="1"/>
</dbReference>
<evidence type="ECO:0000256" key="6">
    <source>
        <dbReference type="ARBA" id="ARBA00022989"/>
    </source>
</evidence>
<keyword evidence="6 8" id="KW-1133">Transmembrane helix</keyword>
<dbReference type="InterPro" id="IPR036259">
    <property type="entry name" value="MFS_trans_sf"/>
</dbReference>
<evidence type="ECO:0000256" key="2">
    <source>
        <dbReference type="ARBA" id="ARBA00006236"/>
    </source>
</evidence>
<evidence type="ECO:0000256" key="7">
    <source>
        <dbReference type="ARBA" id="ARBA00023136"/>
    </source>
</evidence>
<dbReference type="EMBL" id="LVCM01000034">
    <property type="protein sequence ID" value="KYL31878.1"/>
    <property type="molecule type" value="Genomic_DNA"/>
</dbReference>
<sequence>MQTQPAKPNLILLLILALLVIFCPMAIDIYLPAFPTIATQFNVTEQQVQQTVAIFMLTVGLGQLIAGPLADKFGRKPVAVVGVSLYAGSALLAYMAPSFAVLMFARALQGLGACATFVVAFAIVRDKYGSERSGQMITYLNGIVCFIPALAPILGAWLTVQFGWRMNFMFLTLFALAGLVITLTLFRETRPADSHYQGHILDLRRFVPILKTPIFLFNSLLCMVAMSAILVYVTLAPGWIITHLGGSVADFTFWFTLNAVLSIVASFITPIYIKRNSQKALRVGVTVLVASGILMIALSHIESAIALMLPILIAALGFALSLGSAAGMALSRFPKQAGTASALIGAMQMSGASVLVFLTQYLGLSTPWLIAFHLLLLAPLWLILMSKKAHTLHPVNT</sequence>
<dbReference type="NCBIfam" id="TIGR00710">
    <property type="entry name" value="efflux_Bcr_CflA"/>
    <property type="match status" value="1"/>
</dbReference>
<reference evidence="10 11" key="1">
    <citation type="submission" date="2016-03" db="EMBL/GenBank/DDBJ databases">
        <authorList>
            <person name="Zhang H."/>
            <person name="Liu R."/>
            <person name="Wang M."/>
            <person name="Wang H."/>
            <person name="Wang L."/>
            <person name="Song L."/>
        </authorList>
    </citation>
    <scope>NUCLEOTIDE SEQUENCE [LARGE SCALE GENOMIC DNA]</scope>
    <source>
        <strain evidence="10 11">DSM 16098</strain>
    </source>
</reference>
<feature type="transmembrane region" description="Helical" evidence="8">
    <location>
        <begin position="214"/>
        <end position="241"/>
    </location>
</feature>
<feature type="transmembrane region" description="Helical" evidence="8">
    <location>
        <begin position="253"/>
        <end position="273"/>
    </location>
</feature>
<evidence type="ECO:0000256" key="5">
    <source>
        <dbReference type="ARBA" id="ARBA00022692"/>
    </source>
</evidence>
<evidence type="ECO:0000256" key="3">
    <source>
        <dbReference type="ARBA" id="ARBA00022448"/>
    </source>
</evidence>
<dbReference type="InterPro" id="IPR020846">
    <property type="entry name" value="MFS_dom"/>
</dbReference>
<dbReference type="Pfam" id="PF07690">
    <property type="entry name" value="MFS_1"/>
    <property type="match status" value="1"/>
</dbReference>
<dbReference type="PANTHER" id="PTHR23502">
    <property type="entry name" value="MAJOR FACILITATOR SUPERFAMILY"/>
    <property type="match status" value="1"/>
</dbReference>
<dbReference type="Proteomes" id="UP000075621">
    <property type="component" value="Unassembled WGS sequence"/>
</dbReference>
<organism evidence="10 11">
    <name type="scientific">Pseudoalteromonas agarivorans</name>
    <dbReference type="NCBI Taxonomy" id="176102"/>
    <lineage>
        <taxon>Bacteria</taxon>
        <taxon>Pseudomonadati</taxon>
        <taxon>Pseudomonadota</taxon>
        <taxon>Gammaproteobacteria</taxon>
        <taxon>Alteromonadales</taxon>
        <taxon>Pseudoalteromonadaceae</taxon>
        <taxon>Pseudoalteromonas</taxon>
    </lineage>
</organism>
<feature type="transmembrane region" description="Helical" evidence="8">
    <location>
        <begin position="280"/>
        <end position="301"/>
    </location>
</feature>
<dbReference type="InterPro" id="IPR011701">
    <property type="entry name" value="MFS"/>
</dbReference>
<name>A0ABR5VNZ0_9GAMM</name>
<dbReference type="RefSeq" id="WP_064386827.1">
    <property type="nucleotide sequence ID" value="NZ_LVCM01000034.1"/>
</dbReference>
<feature type="transmembrane region" description="Helical" evidence="8">
    <location>
        <begin position="166"/>
        <end position="186"/>
    </location>
</feature>
<keyword evidence="7 8" id="KW-0472">Membrane</keyword>
<evidence type="ECO:0000256" key="4">
    <source>
        <dbReference type="ARBA" id="ARBA00022475"/>
    </source>
</evidence>
<protein>
    <recommendedName>
        <fullName evidence="8">Bcr/CflA family efflux transporter</fullName>
    </recommendedName>
</protein>
<dbReference type="CDD" id="cd17320">
    <property type="entry name" value="MFS_MdfA_MDR_like"/>
    <property type="match status" value="1"/>
</dbReference>
<dbReference type="PROSITE" id="PS00216">
    <property type="entry name" value="SUGAR_TRANSPORT_1"/>
    <property type="match status" value="1"/>
</dbReference>